<gene>
    <name evidence="1" type="ORF">MPAN_014320</name>
</gene>
<protein>
    <submittedName>
        <fullName evidence="1">Uncharacterized protein</fullName>
    </submittedName>
</protein>
<dbReference type="KEGG" id="manr:MPAN_014320"/>
<name>A0A7U9TJD0_9MOLU</name>
<dbReference type="AlphaFoldDB" id="A0A7U9TJD0"/>
<reference evidence="1" key="1">
    <citation type="submission" date="2021-01" db="EMBL/GenBank/DDBJ databases">
        <title>Draft genome sequence of Acholeplasmataceae bacterium strain Mahy22.</title>
        <authorList>
            <person name="Watanabe M."/>
            <person name="Kojima H."/>
            <person name="Fukui M."/>
        </authorList>
    </citation>
    <scope>NUCLEOTIDE SEQUENCE</scope>
    <source>
        <strain evidence="1">Mahy22</strain>
    </source>
</reference>
<evidence type="ECO:0000313" key="1">
    <source>
        <dbReference type="EMBL" id="BCR36539.1"/>
    </source>
</evidence>
<evidence type="ECO:0000313" key="2">
    <source>
        <dbReference type="Proteomes" id="UP000620133"/>
    </source>
</evidence>
<sequence length="194" mass="19614">MKQRKLVIGLLVMLAVAVSGFTFAFWAGSVTGNNDTASGTVTIGAGDTVATTVTVGDETSAGALVPFGLSGVSAGSPVEYVLLTFDVAWDSTDDLGDGTVGALSVAIGDREVNSVEFNSLFLVSYQIGGAAPTVTTGASSYSLTGTADTAISADAGSTVPVYVLVQMTEPTTEGIYDDVTGQDVVFTVTFTVTP</sequence>
<organism evidence="1 2">
    <name type="scientific">Mariniplasma anaerobium</name>
    <dbReference type="NCBI Taxonomy" id="2735436"/>
    <lineage>
        <taxon>Bacteria</taxon>
        <taxon>Bacillati</taxon>
        <taxon>Mycoplasmatota</taxon>
        <taxon>Mollicutes</taxon>
        <taxon>Acholeplasmatales</taxon>
        <taxon>Acholeplasmataceae</taxon>
        <taxon>Mariniplasma</taxon>
    </lineage>
</organism>
<accession>A0A7U9TJD0</accession>
<dbReference type="RefSeq" id="WP_176240070.1">
    <property type="nucleotide sequence ID" value="NZ_AP024412.1"/>
</dbReference>
<dbReference type="EMBL" id="AP024412">
    <property type="protein sequence ID" value="BCR36539.1"/>
    <property type="molecule type" value="Genomic_DNA"/>
</dbReference>
<dbReference type="Proteomes" id="UP000620133">
    <property type="component" value="Chromosome"/>
</dbReference>
<proteinExistence type="predicted"/>
<keyword evidence="2" id="KW-1185">Reference proteome</keyword>